<dbReference type="Gene3D" id="2.40.50.1020">
    <property type="entry name" value="LytTr DNA-binding domain"/>
    <property type="match status" value="1"/>
</dbReference>
<feature type="modified residue" description="4-aspartylphosphate" evidence="1">
    <location>
        <position position="62"/>
    </location>
</feature>
<dbReference type="GO" id="GO:0003677">
    <property type="term" value="F:DNA binding"/>
    <property type="evidence" value="ECO:0007669"/>
    <property type="project" value="UniProtKB-KW"/>
</dbReference>
<keyword evidence="1" id="KW-0597">Phosphoprotein</keyword>
<dbReference type="SMART" id="SM00850">
    <property type="entry name" value="LytTR"/>
    <property type="match status" value="1"/>
</dbReference>
<evidence type="ECO:0000313" key="5">
    <source>
        <dbReference type="EMBL" id="QOL32293.1"/>
    </source>
</evidence>
<dbReference type="Proteomes" id="UP000216057">
    <property type="component" value="Unassembled WGS sequence"/>
</dbReference>
<proteinExistence type="predicted"/>
<evidence type="ECO:0000313" key="7">
    <source>
        <dbReference type="Proteomes" id="UP000593943"/>
    </source>
</evidence>
<gene>
    <name evidence="5" type="ORF">BE0216_07355</name>
    <name evidence="4" type="ORF">BEUL_0007</name>
</gene>
<dbReference type="SMART" id="SM00448">
    <property type="entry name" value="REC"/>
    <property type="match status" value="1"/>
</dbReference>
<feature type="domain" description="HTH LytTR-type" evidence="3">
    <location>
        <begin position="138"/>
        <end position="237"/>
    </location>
</feature>
<evidence type="ECO:0000259" key="2">
    <source>
        <dbReference type="PROSITE" id="PS50110"/>
    </source>
</evidence>
<dbReference type="AlphaFoldDB" id="A0A261GDU7"/>
<dbReference type="OrthoDB" id="236568at2"/>
<dbReference type="CDD" id="cd00156">
    <property type="entry name" value="REC"/>
    <property type="match status" value="1"/>
</dbReference>
<evidence type="ECO:0000256" key="1">
    <source>
        <dbReference type="PROSITE-ProRule" id="PRU00169"/>
    </source>
</evidence>
<dbReference type="Pfam" id="PF00072">
    <property type="entry name" value="Response_reg"/>
    <property type="match status" value="1"/>
</dbReference>
<organism evidence="4 6">
    <name type="scientific">Bifidobacterium eulemuris</name>
    <dbReference type="NCBI Taxonomy" id="1765219"/>
    <lineage>
        <taxon>Bacteria</taxon>
        <taxon>Bacillati</taxon>
        <taxon>Actinomycetota</taxon>
        <taxon>Actinomycetes</taxon>
        <taxon>Bifidobacteriales</taxon>
        <taxon>Bifidobacteriaceae</taxon>
        <taxon>Bifidobacterium</taxon>
    </lineage>
</organism>
<dbReference type="PROSITE" id="PS50110">
    <property type="entry name" value="RESPONSE_REGULATORY"/>
    <property type="match status" value="1"/>
</dbReference>
<dbReference type="SUPFAM" id="SSF52172">
    <property type="entry name" value="CheY-like"/>
    <property type="match status" value="1"/>
</dbReference>
<dbReference type="PANTHER" id="PTHR37299:SF1">
    <property type="entry name" value="STAGE 0 SPORULATION PROTEIN A HOMOLOG"/>
    <property type="match status" value="1"/>
</dbReference>
<dbReference type="Proteomes" id="UP000593943">
    <property type="component" value="Chromosome"/>
</dbReference>
<dbReference type="InterPro" id="IPR011006">
    <property type="entry name" value="CheY-like_superfamily"/>
</dbReference>
<reference evidence="5 7" key="2">
    <citation type="submission" date="2020-10" db="EMBL/GenBank/DDBJ databases">
        <title>Genome sequencing of Bifidobacterium eulemuris_DSMZ_100216.</title>
        <authorList>
            <person name="Kim J."/>
        </authorList>
    </citation>
    <scope>NUCLEOTIDE SEQUENCE [LARGE SCALE GENOMIC DNA]</scope>
    <source>
        <strain evidence="5 7">DSM 100216</strain>
    </source>
</reference>
<protein>
    <submittedName>
        <fullName evidence="4">DNA-binding response regulator</fullName>
    </submittedName>
    <submittedName>
        <fullName evidence="5">Response regulator transcription factor</fullName>
    </submittedName>
</protein>
<dbReference type="PROSITE" id="PS50930">
    <property type="entry name" value="HTH_LYTTR"/>
    <property type="match status" value="1"/>
</dbReference>
<accession>A0A261GDU7</accession>
<feature type="domain" description="Response regulatory" evidence="2">
    <location>
        <begin position="8"/>
        <end position="125"/>
    </location>
</feature>
<dbReference type="EMBL" id="CP062938">
    <property type="protein sequence ID" value="QOL32293.1"/>
    <property type="molecule type" value="Genomic_DNA"/>
</dbReference>
<sequence>MESEAVIRIAVVEDDPGYVSVVERYLAQFEQERGESISHVVFDDGAKIAADYQPVFDIVLMDIEMPGMDGISAAREIRLVDRDVIIIFITSMAQYAIEGYTVRARSYVLKPINYYGFAMELQSAIDDIARRENRGKSLIFTSKDGMHKVRVSDILYVESKRHDMFIHTVDGVIRIRESMKNLEETLQPHHFARCSVSYLVNLAHVTGIEEGRDAIVGGERLPVSRQKGKEFIAAMAAYVGGGDHE</sequence>
<dbReference type="InterPro" id="IPR007492">
    <property type="entry name" value="LytTR_DNA-bd_dom"/>
</dbReference>
<dbReference type="PANTHER" id="PTHR37299">
    <property type="entry name" value="TRANSCRIPTIONAL REGULATOR-RELATED"/>
    <property type="match status" value="1"/>
</dbReference>
<keyword evidence="7" id="KW-1185">Reference proteome</keyword>
<evidence type="ECO:0000313" key="4">
    <source>
        <dbReference type="EMBL" id="OZG69590.1"/>
    </source>
</evidence>
<dbReference type="GO" id="GO:0000156">
    <property type="term" value="F:phosphorelay response regulator activity"/>
    <property type="evidence" value="ECO:0007669"/>
    <property type="project" value="InterPro"/>
</dbReference>
<dbReference type="InterPro" id="IPR046947">
    <property type="entry name" value="LytR-like"/>
</dbReference>
<dbReference type="KEGG" id="beu:BE0216_07355"/>
<dbReference type="Gene3D" id="3.40.50.2300">
    <property type="match status" value="1"/>
</dbReference>
<dbReference type="EMBL" id="MWWZ01000001">
    <property type="protein sequence ID" value="OZG69590.1"/>
    <property type="molecule type" value="Genomic_DNA"/>
</dbReference>
<dbReference type="InterPro" id="IPR001789">
    <property type="entry name" value="Sig_transdc_resp-reg_receiver"/>
</dbReference>
<keyword evidence="4" id="KW-0238">DNA-binding</keyword>
<dbReference type="Pfam" id="PF04397">
    <property type="entry name" value="LytTR"/>
    <property type="match status" value="1"/>
</dbReference>
<evidence type="ECO:0000259" key="3">
    <source>
        <dbReference type="PROSITE" id="PS50930"/>
    </source>
</evidence>
<dbReference type="RefSeq" id="WP_094635778.1">
    <property type="nucleotide sequence ID" value="NZ_MWWZ01000001.1"/>
</dbReference>
<name>A0A261GDU7_9BIFI</name>
<reference evidence="4 6" key="1">
    <citation type="journal article" date="2017" name="BMC Genomics">
        <title>Comparative genomic and phylogenomic analyses of the Bifidobacteriaceae family.</title>
        <authorList>
            <person name="Lugli G.A."/>
            <person name="Milani C."/>
            <person name="Turroni F."/>
            <person name="Duranti S."/>
            <person name="Mancabelli L."/>
            <person name="Mangifesta M."/>
            <person name="Ferrario C."/>
            <person name="Modesto M."/>
            <person name="Mattarelli P."/>
            <person name="Jiri K."/>
            <person name="van Sinderen D."/>
            <person name="Ventura M."/>
        </authorList>
    </citation>
    <scope>NUCLEOTIDE SEQUENCE [LARGE SCALE GENOMIC DNA]</scope>
    <source>
        <strain evidence="4 6">DSM 100216</strain>
    </source>
</reference>
<evidence type="ECO:0000313" key="6">
    <source>
        <dbReference type="Proteomes" id="UP000216057"/>
    </source>
</evidence>